<organism evidence="1 2">
    <name type="scientific">Actinomadura alba</name>
    <dbReference type="NCBI Taxonomy" id="406431"/>
    <lineage>
        <taxon>Bacteria</taxon>
        <taxon>Bacillati</taxon>
        <taxon>Actinomycetota</taxon>
        <taxon>Actinomycetes</taxon>
        <taxon>Streptosporangiales</taxon>
        <taxon>Thermomonosporaceae</taxon>
        <taxon>Actinomadura</taxon>
    </lineage>
</organism>
<accession>A0ABR7LV85</accession>
<dbReference type="RefSeq" id="WP_187245713.1">
    <property type="nucleotide sequence ID" value="NZ_BAAAOK010000001.1"/>
</dbReference>
<evidence type="ECO:0008006" key="3">
    <source>
        <dbReference type="Google" id="ProtNLM"/>
    </source>
</evidence>
<gene>
    <name evidence="1" type="ORF">HKK74_24705</name>
</gene>
<keyword evidence="2" id="KW-1185">Reference proteome</keyword>
<dbReference type="Gene3D" id="3.30.565.10">
    <property type="entry name" value="Histidine kinase-like ATPase, C-terminal domain"/>
    <property type="match status" value="1"/>
</dbReference>
<sequence length="76" mass="8321">MGELQSSVEFAVCLPWFRELFSDGVDQGGAQTMPRVIHDLYAESGRGLLLVKAVAEEWGMEPDGGGGTCTWFELEL</sequence>
<evidence type="ECO:0000313" key="1">
    <source>
        <dbReference type="EMBL" id="MBC6468671.1"/>
    </source>
</evidence>
<protein>
    <recommendedName>
        <fullName evidence="3">ATP-binding protein</fullName>
    </recommendedName>
</protein>
<proteinExistence type="predicted"/>
<evidence type="ECO:0000313" key="2">
    <source>
        <dbReference type="Proteomes" id="UP000805614"/>
    </source>
</evidence>
<comment type="caution">
    <text evidence="1">The sequence shown here is derived from an EMBL/GenBank/DDBJ whole genome shotgun (WGS) entry which is preliminary data.</text>
</comment>
<dbReference type="EMBL" id="JABVEC010000020">
    <property type="protein sequence ID" value="MBC6468671.1"/>
    <property type="molecule type" value="Genomic_DNA"/>
</dbReference>
<dbReference type="InterPro" id="IPR036890">
    <property type="entry name" value="HATPase_C_sf"/>
</dbReference>
<reference evidence="1 2" key="1">
    <citation type="submission" date="2020-06" db="EMBL/GenBank/DDBJ databases">
        <title>Actinomadura xiongansis sp. nov., isolated from soil of Baiyangdian.</title>
        <authorList>
            <person name="Zhang X."/>
        </authorList>
    </citation>
    <scope>NUCLEOTIDE SEQUENCE [LARGE SCALE GENOMIC DNA]</scope>
    <source>
        <strain evidence="1 2">HBUM206468</strain>
    </source>
</reference>
<dbReference type="Proteomes" id="UP000805614">
    <property type="component" value="Unassembled WGS sequence"/>
</dbReference>
<name>A0ABR7LV85_9ACTN</name>